<organism evidence="3 4">
    <name type="scientific">Phytophthora megakarya</name>
    <dbReference type="NCBI Taxonomy" id="4795"/>
    <lineage>
        <taxon>Eukaryota</taxon>
        <taxon>Sar</taxon>
        <taxon>Stramenopiles</taxon>
        <taxon>Oomycota</taxon>
        <taxon>Peronosporomycetes</taxon>
        <taxon>Peronosporales</taxon>
        <taxon>Peronosporaceae</taxon>
        <taxon>Phytophthora</taxon>
    </lineage>
</organism>
<dbReference type="GO" id="GO:0004553">
    <property type="term" value="F:hydrolase activity, hydrolyzing O-glycosyl compounds"/>
    <property type="evidence" value="ECO:0007669"/>
    <property type="project" value="InterPro"/>
</dbReference>
<gene>
    <name evidence="3" type="ORF">PHMEG_0005952</name>
</gene>
<evidence type="ECO:0000313" key="4">
    <source>
        <dbReference type="Proteomes" id="UP000198211"/>
    </source>
</evidence>
<dbReference type="PANTHER" id="PTHR42767">
    <property type="entry name" value="ENDO-BETA-1,6-GALACTANASE"/>
    <property type="match status" value="1"/>
</dbReference>
<dbReference type="AlphaFoldDB" id="A0A225WRT5"/>
<comment type="caution">
    <text evidence="3">The sequence shown here is derived from an EMBL/GenBank/DDBJ whole genome shotgun (WGS) entry which is preliminary data.</text>
</comment>
<dbReference type="Proteomes" id="UP000198211">
    <property type="component" value="Unassembled WGS sequence"/>
</dbReference>
<protein>
    <recommendedName>
        <fullName evidence="2">Endo-beta-1,6-galactanase-like domain-containing protein</fullName>
    </recommendedName>
</protein>
<dbReference type="SUPFAM" id="SSF51445">
    <property type="entry name" value="(Trans)glycosidases"/>
    <property type="match status" value="1"/>
</dbReference>
<keyword evidence="4" id="KW-1185">Reference proteome</keyword>
<dbReference type="Pfam" id="PF14587">
    <property type="entry name" value="Glyco_hydr_30_2"/>
    <property type="match status" value="1"/>
</dbReference>
<evidence type="ECO:0000256" key="1">
    <source>
        <dbReference type="SAM" id="MobiDB-lite"/>
    </source>
</evidence>
<dbReference type="InterPro" id="IPR039743">
    <property type="entry name" value="6GAL/EXGAL"/>
</dbReference>
<proteinExistence type="predicted"/>
<dbReference type="InterPro" id="IPR017853">
    <property type="entry name" value="GH"/>
</dbReference>
<evidence type="ECO:0000259" key="2">
    <source>
        <dbReference type="Pfam" id="PF14587"/>
    </source>
</evidence>
<feature type="domain" description="Endo-beta-1,6-galactanase-like" evidence="2">
    <location>
        <begin position="24"/>
        <end position="266"/>
    </location>
</feature>
<name>A0A225WRT5_9STRA</name>
<evidence type="ECO:0000313" key="3">
    <source>
        <dbReference type="EMBL" id="OWZ19749.1"/>
    </source>
</evidence>
<dbReference type="Gene3D" id="3.20.20.80">
    <property type="entry name" value="Glycosidases"/>
    <property type="match status" value="1"/>
</dbReference>
<accession>A0A225WRT5</accession>
<sequence>MASISTADSPVYGGGDTTPKITVTRSSTETVWEGWGTSLAWWTNVYGDSEDLAELFFSLNPNPLVETSASVLDLPALGFNIVRYNIGGSSNNVIDDGGEEIAMKTSKEMLSYKTMESYWLDWFSKDPSSKSWNWDADAKQRKMLSLATGHGVNVLEAYSNSPPWWMTKNRATAGGDKGTEDNLVASYIDQFALYLATVVSEAKTRWDVTFNYIEPFNEPMSSTWEFPATQEGCHFEIATQNEVVSRLRFHLDQLKLQDVKVSVSDENSPTQALESLTRMSENVTVTKSVGKVNTHGNDGTAAYRGSDRVALRKLVSSSSLKLWDSNYVDDDATGLTLAQSISLDINEMGVSAFIYDQVLNTGVLGLIQSNPWDNWMGEANPKYYVMAHYSRHVRPGMEIHASDDPNVVVAFDSEKYVLVIIRVNSGAAETKKVNIEEYNPKMGRAIDNWPSRIDTWTTKMNGTDSFYVESGVQKPSLEFNIDFPAASITSMEVHWPTPSF</sequence>
<dbReference type="InterPro" id="IPR039514">
    <property type="entry name" value="6GAL-like"/>
</dbReference>
<feature type="region of interest" description="Disordered" evidence="1">
    <location>
        <begin position="1"/>
        <end position="20"/>
    </location>
</feature>
<dbReference type="PANTHER" id="PTHR42767:SF1">
    <property type="entry name" value="ENDO-BETA-1,6-GALACTANASE-LIKE DOMAIN-CONTAINING PROTEIN"/>
    <property type="match status" value="1"/>
</dbReference>
<dbReference type="STRING" id="4795.A0A225WRT5"/>
<dbReference type="OrthoDB" id="2012278at2759"/>
<reference evidence="4" key="1">
    <citation type="submission" date="2017-03" db="EMBL/GenBank/DDBJ databases">
        <title>Phytopthora megakarya and P. palmivora, two closely related causual agents of cacao black pod achieved similar genome size and gene model numbers by different mechanisms.</title>
        <authorList>
            <person name="Ali S."/>
            <person name="Shao J."/>
            <person name="Larry D.J."/>
            <person name="Kronmiller B."/>
            <person name="Shen D."/>
            <person name="Strem M.D."/>
            <person name="Melnick R.L."/>
            <person name="Guiltinan M.J."/>
            <person name="Tyler B.M."/>
            <person name="Meinhardt L.W."/>
            <person name="Bailey B.A."/>
        </authorList>
    </citation>
    <scope>NUCLEOTIDE SEQUENCE [LARGE SCALE GENOMIC DNA]</scope>
    <source>
        <strain evidence="4">zdho120</strain>
    </source>
</reference>
<dbReference type="EMBL" id="NBNE01000405">
    <property type="protein sequence ID" value="OWZ19749.1"/>
    <property type="molecule type" value="Genomic_DNA"/>
</dbReference>